<dbReference type="PANTHER" id="PTHR48081">
    <property type="entry name" value="AB HYDROLASE SUPERFAMILY PROTEIN C4A8.06C"/>
    <property type="match status" value="1"/>
</dbReference>
<dbReference type="InterPro" id="IPR029058">
    <property type="entry name" value="AB_hydrolase_fold"/>
</dbReference>
<protein>
    <submittedName>
        <fullName evidence="3">Apha/beta hydrolase domain-containing protein</fullName>
    </submittedName>
</protein>
<dbReference type="GO" id="GO:0016787">
    <property type="term" value="F:hydrolase activity"/>
    <property type="evidence" value="ECO:0007669"/>
    <property type="project" value="UniProtKB-KW"/>
</dbReference>
<gene>
    <name evidence="3" type="ORF">CGLY_14135</name>
</gene>
<dbReference type="EMBL" id="CP006842">
    <property type="protein sequence ID" value="AHW65267.1"/>
    <property type="molecule type" value="Genomic_DNA"/>
</dbReference>
<sequence length="330" mass="35640">MSFPVPRHPPFDPALAPALEMIRAMTPPQLLVEDLPALRERDRTAQTLKHIRTRGLVTRDMTLPGHNGAELSTTVISRGDRNHRPTGPGIYFLHGGGMVSGRRLDAVEFMIQWVLDHDAVLVTPDYRLAPEHPAPTPVEDCYAGLVWMHEHAATLNVDSTRILIGGTSAGGGLAAGTALLARDRNGPELLGQILMSPMLDDRNTTTSSQQIDGTGVWDRGDNRFGWTCLLGDRRGTEDVSVYSAPGRAVDTTDGLAGLPPTFIDCGSAEVFRDENVAYASGLWAAGIQAELHVWAGAFHGSAMMVPDTAVSRSALEARDSWVARLLSPRL</sequence>
<dbReference type="Proteomes" id="UP000023703">
    <property type="component" value="Chromosome"/>
</dbReference>
<accession>X5DXF0</accession>
<proteinExistence type="predicted"/>
<dbReference type="eggNOG" id="COG0657">
    <property type="taxonomic scope" value="Bacteria"/>
</dbReference>
<dbReference type="OrthoDB" id="3181909at2"/>
<reference evidence="3 4" key="1">
    <citation type="journal article" date="2015" name="Int. J. Syst. Evol. Microbiol.">
        <title>Revisiting Corynebacterium glyciniphilum (ex Kubota et al., 1972) sp. nov., nom. rev., isolated from putrefied banana.</title>
        <authorList>
            <person name="Al-Dilaimi A."/>
            <person name="Bednarz H."/>
            <person name="Lomker A."/>
            <person name="Niehaus K."/>
            <person name="Kalinowski J."/>
            <person name="Ruckert C."/>
        </authorList>
    </citation>
    <scope>NUCLEOTIDE SEQUENCE [LARGE SCALE GENOMIC DNA]</scope>
    <source>
        <strain evidence="3">AJ 3170</strain>
    </source>
</reference>
<dbReference type="PANTHER" id="PTHR48081:SF8">
    <property type="entry name" value="ALPHA_BETA HYDROLASE FOLD-3 DOMAIN-CONTAINING PROTEIN-RELATED"/>
    <property type="match status" value="1"/>
</dbReference>
<dbReference type="HOGENOM" id="CLU_012494_6_1_11"/>
<evidence type="ECO:0000256" key="1">
    <source>
        <dbReference type="ARBA" id="ARBA00022801"/>
    </source>
</evidence>
<evidence type="ECO:0000259" key="2">
    <source>
        <dbReference type="Pfam" id="PF07859"/>
    </source>
</evidence>
<keyword evidence="4" id="KW-1185">Reference proteome</keyword>
<dbReference type="InterPro" id="IPR013094">
    <property type="entry name" value="AB_hydrolase_3"/>
</dbReference>
<dbReference type="RefSeq" id="WP_038550275.1">
    <property type="nucleotide sequence ID" value="NZ_CP006842.1"/>
</dbReference>
<dbReference type="AlphaFoldDB" id="X5DXF0"/>
<evidence type="ECO:0000313" key="3">
    <source>
        <dbReference type="EMBL" id="AHW65267.1"/>
    </source>
</evidence>
<dbReference type="InterPro" id="IPR050300">
    <property type="entry name" value="GDXG_lipolytic_enzyme"/>
</dbReference>
<dbReference type="STRING" id="1404245.CGLY_14135"/>
<dbReference type="Pfam" id="PF07859">
    <property type="entry name" value="Abhydrolase_3"/>
    <property type="match status" value="1"/>
</dbReference>
<dbReference type="SUPFAM" id="SSF53474">
    <property type="entry name" value="alpha/beta-Hydrolases"/>
    <property type="match status" value="1"/>
</dbReference>
<evidence type="ECO:0000313" key="4">
    <source>
        <dbReference type="Proteomes" id="UP000023703"/>
    </source>
</evidence>
<name>X5DXF0_9CORY</name>
<keyword evidence="1 3" id="KW-0378">Hydrolase</keyword>
<dbReference type="Gene3D" id="3.40.50.1820">
    <property type="entry name" value="alpha/beta hydrolase"/>
    <property type="match status" value="1"/>
</dbReference>
<organism evidence="3 4">
    <name type="scientific">Corynebacterium glyciniphilum AJ 3170</name>
    <dbReference type="NCBI Taxonomy" id="1404245"/>
    <lineage>
        <taxon>Bacteria</taxon>
        <taxon>Bacillati</taxon>
        <taxon>Actinomycetota</taxon>
        <taxon>Actinomycetes</taxon>
        <taxon>Mycobacteriales</taxon>
        <taxon>Corynebacteriaceae</taxon>
        <taxon>Corynebacterium</taxon>
    </lineage>
</organism>
<dbReference type="KEGG" id="cgy:CGLY_14135"/>
<feature type="domain" description="Alpha/beta hydrolase fold-3" evidence="2">
    <location>
        <begin position="91"/>
        <end position="301"/>
    </location>
</feature>